<reference evidence="1" key="1">
    <citation type="submission" date="2020-10" db="EMBL/GenBank/DDBJ databases">
        <authorList>
            <person name="Gilroy R."/>
        </authorList>
    </citation>
    <scope>NUCLEOTIDE SEQUENCE</scope>
    <source>
        <strain evidence="1">10192</strain>
    </source>
</reference>
<name>A0A9D9DNW7_9BACT</name>
<accession>A0A9D9DNW7</accession>
<organism evidence="1 2">
    <name type="scientific">Candidatus Scatousia excrementipullorum</name>
    <dbReference type="NCBI Taxonomy" id="2840936"/>
    <lineage>
        <taxon>Bacteria</taxon>
        <taxon>Candidatus Scatousia</taxon>
    </lineage>
</organism>
<proteinExistence type="predicted"/>
<sequence length="162" mass="16940">MDWVNLNYKLSHLNNLLESANGALEGKVNGQKAADILIDFGSNVTNGALRNEIAYDIKRTTGSDLGIAINGLAGYGSEEANRKGMTGLIGASLFSGIFNNPWFGGGCCGGGFPMMGGFMTGPTYMSSGIFGGMYNGMALPSARVTPYFGSGMSVFQNNGFFA</sequence>
<protein>
    <submittedName>
        <fullName evidence="1">Uncharacterized protein</fullName>
    </submittedName>
</protein>
<dbReference type="Proteomes" id="UP000823632">
    <property type="component" value="Unassembled WGS sequence"/>
</dbReference>
<gene>
    <name evidence="1" type="ORF">IAC76_06150</name>
</gene>
<evidence type="ECO:0000313" key="2">
    <source>
        <dbReference type="Proteomes" id="UP000823632"/>
    </source>
</evidence>
<evidence type="ECO:0000313" key="1">
    <source>
        <dbReference type="EMBL" id="MBO8430953.1"/>
    </source>
</evidence>
<dbReference type="AlphaFoldDB" id="A0A9D9DNW7"/>
<reference evidence="1" key="2">
    <citation type="journal article" date="2021" name="PeerJ">
        <title>Extensive microbial diversity within the chicken gut microbiome revealed by metagenomics and culture.</title>
        <authorList>
            <person name="Gilroy R."/>
            <person name="Ravi A."/>
            <person name="Getino M."/>
            <person name="Pursley I."/>
            <person name="Horton D.L."/>
            <person name="Alikhan N.F."/>
            <person name="Baker D."/>
            <person name="Gharbi K."/>
            <person name="Hall N."/>
            <person name="Watson M."/>
            <person name="Adriaenssens E.M."/>
            <person name="Foster-Nyarko E."/>
            <person name="Jarju S."/>
            <person name="Secka A."/>
            <person name="Antonio M."/>
            <person name="Oren A."/>
            <person name="Chaudhuri R.R."/>
            <person name="La Ragione R."/>
            <person name="Hildebrand F."/>
            <person name="Pallen M.J."/>
        </authorList>
    </citation>
    <scope>NUCLEOTIDE SEQUENCE</scope>
    <source>
        <strain evidence="1">10192</strain>
    </source>
</reference>
<dbReference type="EMBL" id="JADIND010000131">
    <property type="protein sequence ID" value="MBO8430953.1"/>
    <property type="molecule type" value="Genomic_DNA"/>
</dbReference>
<comment type="caution">
    <text evidence="1">The sequence shown here is derived from an EMBL/GenBank/DDBJ whole genome shotgun (WGS) entry which is preliminary data.</text>
</comment>